<protein>
    <submittedName>
        <fullName evidence="8">Peptidase family M20/M25/M40</fullName>
    </submittedName>
</protein>
<keyword evidence="5" id="KW-0862">Zinc</keyword>
<dbReference type="PANTHER" id="PTHR45962:SF1">
    <property type="entry name" value="N-FATTY-ACYL-AMINO ACID SYNTHASE_HYDROLASE PM20D1"/>
    <property type="match status" value="1"/>
</dbReference>
<proteinExistence type="inferred from homology"/>
<dbReference type="InterPro" id="IPR001261">
    <property type="entry name" value="ArgE/DapE_CS"/>
</dbReference>
<feature type="signal peptide" evidence="6">
    <location>
        <begin position="1"/>
        <end position="17"/>
    </location>
</feature>
<dbReference type="Proteomes" id="UP001446871">
    <property type="component" value="Unassembled WGS sequence"/>
</dbReference>
<dbReference type="EMBL" id="JAQQWM010000005">
    <property type="protein sequence ID" value="KAK8063614.1"/>
    <property type="molecule type" value="Genomic_DNA"/>
</dbReference>
<dbReference type="InterPro" id="IPR036264">
    <property type="entry name" value="Bact_exopeptidase_dim_dom"/>
</dbReference>
<organism evidence="8 9">
    <name type="scientific">Apiospora saccharicola</name>
    <dbReference type="NCBI Taxonomy" id="335842"/>
    <lineage>
        <taxon>Eukaryota</taxon>
        <taxon>Fungi</taxon>
        <taxon>Dikarya</taxon>
        <taxon>Ascomycota</taxon>
        <taxon>Pezizomycotina</taxon>
        <taxon>Sordariomycetes</taxon>
        <taxon>Xylariomycetidae</taxon>
        <taxon>Amphisphaeriales</taxon>
        <taxon>Apiosporaceae</taxon>
        <taxon>Apiospora</taxon>
    </lineage>
</organism>
<dbReference type="InterPro" id="IPR011650">
    <property type="entry name" value="Peptidase_M20_dimer"/>
</dbReference>
<dbReference type="InterPro" id="IPR002933">
    <property type="entry name" value="Peptidase_M20"/>
</dbReference>
<dbReference type="PIRSF" id="PIRSF037217">
    <property type="entry name" value="Carboxypeptidase_S"/>
    <property type="match status" value="1"/>
</dbReference>
<evidence type="ECO:0000256" key="5">
    <source>
        <dbReference type="ARBA" id="ARBA00022833"/>
    </source>
</evidence>
<name>A0ABR1UXE8_9PEZI</name>
<dbReference type="Gene3D" id="3.30.70.360">
    <property type="match status" value="1"/>
</dbReference>
<comment type="similarity">
    <text evidence="1">Belongs to the peptidase M20A family.</text>
</comment>
<evidence type="ECO:0000313" key="9">
    <source>
        <dbReference type="Proteomes" id="UP001446871"/>
    </source>
</evidence>
<evidence type="ECO:0000313" key="8">
    <source>
        <dbReference type="EMBL" id="KAK8063614.1"/>
    </source>
</evidence>
<dbReference type="Gene3D" id="3.40.630.10">
    <property type="entry name" value="Zn peptidases"/>
    <property type="match status" value="1"/>
</dbReference>
<dbReference type="PANTHER" id="PTHR45962">
    <property type="entry name" value="N-FATTY-ACYL-AMINO ACID SYNTHASE/HYDROLASE PM20D1"/>
    <property type="match status" value="1"/>
</dbReference>
<feature type="chain" id="PRO_5046420255" evidence="6">
    <location>
        <begin position="18"/>
        <end position="578"/>
    </location>
</feature>
<evidence type="ECO:0000256" key="1">
    <source>
        <dbReference type="ARBA" id="ARBA00006247"/>
    </source>
</evidence>
<evidence type="ECO:0000256" key="2">
    <source>
        <dbReference type="ARBA" id="ARBA00022670"/>
    </source>
</evidence>
<dbReference type="SUPFAM" id="SSF55031">
    <property type="entry name" value="Bacterial exopeptidase dimerisation domain"/>
    <property type="match status" value="1"/>
</dbReference>
<dbReference type="InterPro" id="IPR017141">
    <property type="entry name" value="Pept_M20_carboxypep"/>
</dbReference>
<dbReference type="CDD" id="cd05674">
    <property type="entry name" value="M20_yscS"/>
    <property type="match status" value="1"/>
</dbReference>
<keyword evidence="6" id="KW-0732">Signal</keyword>
<dbReference type="PROSITE" id="PS00758">
    <property type="entry name" value="ARGE_DAPE_CPG2_1"/>
    <property type="match status" value="1"/>
</dbReference>
<comment type="caution">
    <text evidence="8">The sequence shown here is derived from an EMBL/GenBank/DDBJ whole genome shotgun (WGS) entry which is preliminary data.</text>
</comment>
<dbReference type="Pfam" id="PF07687">
    <property type="entry name" value="M20_dimer"/>
    <property type="match status" value="1"/>
</dbReference>
<dbReference type="InterPro" id="IPR047177">
    <property type="entry name" value="Pept_M20A"/>
</dbReference>
<dbReference type="SUPFAM" id="SSF53187">
    <property type="entry name" value="Zn-dependent exopeptidases"/>
    <property type="match status" value="1"/>
</dbReference>
<dbReference type="Gene3D" id="1.10.150.900">
    <property type="match status" value="1"/>
</dbReference>
<keyword evidence="4" id="KW-0378">Hydrolase</keyword>
<evidence type="ECO:0000256" key="4">
    <source>
        <dbReference type="ARBA" id="ARBA00022801"/>
    </source>
</evidence>
<keyword evidence="9" id="KW-1185">Reference proteome</keyword>
<gene>
    <name evidence="8" type="ORF">PG996_008266</name>
</gene>
<keyword evidence="2" id="KW-0645">Protease</keyword>
<accession>A0ABR1UXE8</accession>
<feature type="domain" description="Peptidase M20 dimerisation" evidence="7">
    <location>
        <begin position="269"/>
        <end position="419"/>
    </location>
</feature>
<reference evidence="8 9" key="1">
    <citation type="submission" date="2023-01" db="EMBL/GenBank/DDBJ databases">
        <title>Analysis of 21 Apiospora genomes using comparative genomics revels a genus with tremendous synthesis potential of carbohydrate active enzymes and secondary metabolites.</title>
        <authorList>
            <person name="Sorensen T."/>
        </authorList>
    </citation>
    <scope>NUCLEOTIDE SEQUENCE [LARGE SCALE GENOMIC DNA]</scope>
    <source>
        <strain evidence="8 9">CBS 83171</strain>
    </source>
</reference>
<sequence length="578" mass="63319">MRLTNLILTAGVPIAQSAVADLYSVGGGQQFLGGGHHVPSTKFTCDLPPVLNPSADGLPAARDLFGDEDALMKQVNRHSTLVKIPSVSYDDNGEPGKDPRWNVFYELHAALAYLYPNVHLRMGRDVVNTFGLVFSIKGTNPALQPLMLTAHQDVVPVADESTWKYPPFSAHFDGRWLWGRGASDDKNSLTALMSALDMLLSNPAWVPKRSIIVALGFDEECSGRRGAGEIGKFLEEQWGKHSMAVILDEGGMGLDLLEGKTLYALPAVMEKGHVDIWLDLKINGGHSSTPFPHTGIGIMSEIVVKLESKPYSPQLIKDSPIHHHLVCQARYSPKASPNVTKLIEKGDLDTLAEELATIDRKTQYRLQTSQSVDYFIGGVKINAMPEKIRIGINHRVAPQNSIPEVKGRILDLIKPIVKHYGLGVSAFRGEDNNPDGLDNFGPAYDVDYNGTLTLSSSQPSKVAPISPSSGDIWDVLSGTIQHSFAFDNGKVVPVGELMTGNTDTRHYLRKFSPVATRSVMLIPNYTQTCQSMSIAGLRRVRGGTQNAHTVDEAIDMQAHMEALRFYYDLVRNFDAAEV</sequence>
<evidence type="ECO:0000256" key="3">
    <source>
        <dbReference type="ARBA" id="ARBA00022723"/>
    </source>
</evidence>
<dbReference type="Pfam" id="PF01546">
    <property type="entry name" value="Peptidase_M20"/>
    <property type="match status" value="1"/>
</dbReference>
<evidence type="ECO:0000256" key="6">
    <source>
        <dbReference type="SAM" id="SignalP"/>
    </source>
</evidence>
<keyword evidence="3" id="KW-0479">Metal-binding</keyword>
<evidence type="ECO:0000259" key="7">
    <source>
        <dbReference type="Pfam" id="PF07687"/>
    </source>
</evidence>